<evidence type="ECO:0000313" key="5">
    <source>
        <dbReference type="EMBL" id="KUP94730.1"/>
    </source>
</evidence>
<keyword evidence="6" id="KW-1185">Reference proteome</keyword>
<dbReference type="Gene3D" id="1.10.530.10">
    <property type="match status" value="1"/>
</dbReference>
<dbReference type="InterPro" id="IPR036365">
    <property type="entry name" value="PGBD-like_sf"/>
</dbReference>
<dbReference type="GO" id="GO:0009253">
    <property type="term" value="P:peptidoglycan catabolic process"/>
    <property type="evidence" value="ECO:0007669"/>
    <property type="project" value="TreeGrafter"/>
</dbReference>
<dbReference type="Pfam" id="PF01471">
    <property type="entry name" value="PG_binding_1"/>
    <property type="match status" value="1"/>
</dbReference>
<dbReference type="PANTHER" id="PTHR30163">
    <property type="entry name" value="MEMBRANE-BOUND LYTIC MUREIN TRANSGLYCOSYLASE B"/>
    <property type="match status" value="1"/>
</dbReference>
<dbReference type="GO" id="GO:0008933">
    <property type="term" value="F:peptidoglycan lytic transglycosylase activity"/>
    <property type="evidence" value="ECO:0007669"/>
    <property type="project" value="TreeGrafter"/>
</dbReference>
<organism evidence="5 6">
    <name type="scientific">Tritonibacter horizontis</name>
    <dbReference type="NCBI Taxonomy" id="1768241"/>
    <lineage>
        <taxon>Bacteria</taxon>
        <taxon>Pseudomonadati</taxon>
        <taxon>Pseudomonadota</taxon>
        <taxon>Alphaproteobacteria</taxon>
        <taxon>Rhodobacterales</taxon>
        <taxon>Paracoccaceae</taxon>
        <taxon>Tritonibacter</taxon>
    </lineage>
</organism>
<evidence type="ECO:0000259" key="3">
    <source>
        <dbReference type="Pfam" id="PF01471"/>
    </source>
</evidence>
<feature type="chain" id="PRO_5007288827" evidence="2">
    <location>
        <begin position="23"/>
        <end position="459"/>
    </location>
</feature>
<evidence type="ECO:0000256" key="2">
    <source>
        <dbReference type="SAM" id="SignalP"/>
    </source>
</evidence>
<reference evidence="5 6" key="1">
    <citation type="submission" date="2015-12" db="EMBL/GenBank/DDBJ databases">
        <title>Genome sequence of the marine Rhodobacteraceae strain O3.65, Candidatus Tritonibacter horizontis.</title>
        <authorList>
            <person name="Poehlein A."/>
            <person name="Giebel H.A."/>
            <person name="Voget S."/>
            <person name="Brinkhoff T."/>
        </authorList>
    </citation>
    <scope>NUCLEOTIDE SEQUENCE [LARGE SCALE GENOMIC DNA]</scope>
    <source>
        <strain evidence="5 6">O3.65</strain>
    </source>
</reference>
<feature type="region of interest" description="Disordered" evidence="1">
    <location>
        <begin position="25"/>
        <end position="52"/>
    </location>
</feature>
<dbReference type="Gene3D" id="1.10.8.350">
    <property type="entry name" value="Bacterial muramidase"/>
    <property type="match status" value="1"/>
</dbReference>
<evidence type="ECO:0000259" key="4">
    <source>
        <dbReference type="Pfam" id="PF13406"/>
    </source>
</evidence>
<dbReference type="EMBL" id="LPUY01000008">
    <property type="protein sequence ID" value="KUP94730.1"/>
    <property type="molecule type" value="Genomic_DNA"/>
</dbReference>
<keyword evidence="5" id="KW-0456">Lyase</keyword>
<dbReference type="AlphaFoldDB" id="A0A132C3T2"/>
<dbReference type="SUPFAM" id="SSF47090">
    <property type="entry name" value="PGBD-like"/>
    <property type="match status" value="1"/>
</dbReference>
<keyword evidence="2" id="KW-0732">Signal</keyword>
<dbReference type="InterPro" id="IPR031304">
    <property type="entry name" value="SLT_2"/>
</dbReference>
<dbReference type="InterPro" id="IPR043426">
    <property type="entry name" value="MltB-like"/>
</dbReference>
<protein>
    <submittedName>
        <fullName evidence="5">Membrane-bound lytic murein transglycosylase B</fullName>
        <ecNumber evidence="5">4.2.2.-</ecNumber>
    </submittedName>
</protein>
<dbReference type="CDD" id="cd13399">
    <property type="entry name" value="Slt35-like"/>
    <property type="match status" value="1"/>
</dbReference>
<sequence length="459" mass="49262">MRNWVKTALCLGVALQADAINAATPENAAPQEAPRPLLRPDRPGAGSGSGDDLTLAAVQVTPRPVARAAGTAPLQASRATNVAEATANSLLQDWIGDFRTRARAAGLSTATLDAAFKGVTYDAKAIKRDRNQSEFTKTIWDYLDSAASDARVTNGKSALAARQALLNRIEQTYGVDKEVVVAVWGLESNYGSYRGDDDIVQSLATLAFDGRRGAFFEAQLVAALKIIEAGDVDPRDMIGSWAGAMGHTQFIPTSYLDYAVDFTGDGKRDIWSDDPSDALASTAAYLKKFGWVTGQPWGVEVALPQGFDYRLANRKIQKSPADWAKLGVLDMDGAPVADHGAASILLPAGGKGAAFMIFRNFAVIERYNTADAYVIGVGHLSDRLKGGPRIKGDWPRGDRALTFAERQEMQRRLTRAGFNTQGVDGRIGPKTIAAIRDFQSAKGLVPDGYASLNLLKTLR</sequence>
<feature type="domain" description="Peptidoglycan binding-like" evidence="3">
    <location>
        <begin position="405"/>
        <end position="458"/>
    </location>
</feature>
<dbReference type="InterPro" id="IPR036366">
    <property type="entry name" value="PGBDSf"/>
</dbReference>
<dbReference type="Pfam" id="PF13406">
    <property type="entry name" value="SLT_2"/>
    <property type="match status" value="1"/>
</dbReference>
<dbReference type="Proteomes" id="UP000068382">
    <property type="component" value="Unassembled WGS sequence"/>
</dbReference>
<feature type="domain" description="Transglycosylase SLT" evidence="4">
    <location>
        <begin position="92"/>
        <end position="382"/>
    </location>
</feature>
<dbReference type="NCBIfam" id="TIGR02283">
    <property type="entry name" value="MltB_2"/>
    <property type="match status" value="1"/>
</dbReference>
<name>A0A132C3T2_9RHOB</name>
<dbReference type="InterPro" id="IPR023346">
    <property type="entry name" value="Lysozyme-like_dom_sf"/>
</dbReference>
<comment type="caution">
    <text evidence="5">The sequence shown here is derived from an EMBL/GenBank/DDBJ whole genome shotgun (WGS) entry which is preliminary data.</text>
</comment>
<accession>A0A132C3T2</accession>
<evidence type="ECO:0000256" key="1">
    <source>
        <dbReference type="SAM" id="MobiDB-lite"/>
    </source>
</evidence>
<dbReference type="Gene3D" id="1.10.101.10">
    <property type="entry name" value="PGBD-like superfamily/PGBD"/>
    <property type="match status" value="1"/>
</dbReference>
<dbReference type="FunFam" id="1.10.8.350:FF:000001">
    <property type="entry name" value="Lytic murein transglycosylase B"/>
    <property type="match status" value="1"/>
</dbReference>
<feature type="signal peptide" evidence="2">
    <location>
        <begin position="1"/>
        <end position="22"/>
    </location>
</feature>
<dbReference type="OrthoDB" id="9808544at2"/>
<evidence type="ECO:0000313" key="6">
    <source>
        <dbReference type="Proteomes" id="UP000068382"/>
    </source>
</evidence>
<dbReference type="InterPro" id="IPR011970">
    <property type="entry name" value="MltB_2"/>
</dbReference>
<dbReference type="SUPFAM" id="SSF53955">
    <property type="entry name" value="Lysozyme-like"/>
    <property type="match status" value="1"/>
</dbReference>
<dbReference type="PATRIC" id="fig|1768241.3.peg.63"/>
<proteinExistence type="predicted"/>
<dbReference type="PANTHER" id="PTHR30163:SF8">
    <property type="entry name" value="LYTIC MUREIN TRANSGLYCOSYLASE"/>
    <property type="match status" value="1"/>
</dbReference>
<dbReference type="InterPro" id="IPR002477">
    <property type="entry name" value="Peptidoglycan-bd-like"/>
</dbReference>
<gene>
    <name evidence="5" type="primary">mltB_1</name>
    <name evidence="5" type="ORF">TRIHO_00630</name>
</gene>
<dbReference type="EC" id="4.2.2.-" evidence="5"/>